<reference evidence="4" key="2">
    <citation type="journal article" date="2023" name="Microbiol Resour">
        <title>Decontamination and Annotation of the Draft Genome Sequence of the Oomycete Lagenidium giganteum ARSEF 373.</title>
        <authorList>
            <person name="Morgan W.R."/>
            <person name="Tartar A."/>
        </authorList>
    </citation>
    <scope>NUCLEOTIDE SEQUENCE</scope>
    <source>
        <strain evidence="4">ARSEF 373</strain>
    </source>
</reference>
<keyword evidence="2" id="KW-0732">Signal</keyword>
<reference evidence="4" key="1">
    <citation type="submission" date="2022-11" db="EMBL/GenBank/DDBJ databases">
        <authorList>
            <person name="Morgan W.R."/>
            <person name="Tartar A."/>
        </authorList>
    </citation>
    <scope>NUCLEOTIDE SEQUENCE</scope>
    <source>
        <strain evidence="4">ARSEF 373</strain>
    </source>
</reference>
<sequence length="211" mass="21216">MVGIGDRQIWCYSALLVTVLQLQASTSVEAYSKYVKLMPNGDAVPDAPAVGHPDAAGNGGLNEFGKAFKKFGNTWNANLCMEDSDGDWFTNGQELGDPCCKWTPANPGSLITDGISHPSDKTKTPSNEELKKGCKAAGGSAAGGGAAGGGANGTDAGGAIPGAPSPKAGGKPPDDGKEDDAALTAKSSAVSYRQAATGAVVAFASVIVLWA</sequence>
<dbReference type="InterPro" id="IPR057626">
    <property type="entry name" value="S-S_Temptin"/>
</dbReference>
<feature type="compositionally biased region" description="Basic and acidic residues" evidence="1">
    <location>
        <begin position="118"/>
        <end position="132"/>
    </location>
</feature>
<dbReference type="Pfam" id="PF24784">
    <property type="entry name" value="Temptin_C"/>
    <property type="match status" value="1"/>
</dbReference>
<feature type="region of interest" description="Disordered" evidence="1">
    <location>
        <begin position="110"/>
        <end position="181"/>
    </location>
</feature>
<evidence type="ECO:0000313" key="4">
    <source>
        <dbReference type="EMBL" id="DBA02245.1"/>
    </source>
</evidence>
<keyword evidence="5" id="KW-1185">Reference proteome</keyword>
<dbReference type="Proteomes" id="UP001146120">
    <property type="component" value="Unassembled WGS sequence"/>
</dbReference>
<feature type="chain" id="PRO_5043449935" description="Temptin Cys/Cys disulfide domain-containing protein" evidence="2">
    <location>
        <begin position="31"/>
        <end position="211"/>
    </location>
</feature>
<dbReference type="PANTHER" id="PTHR34737:SF2">
    <property type="entry name" value="EF-HAND DOMAIN-CONTAINING PROTEIN"/>
    <property type="match status" value="1"/>
</dbReference>
<dbReference type="AlphaFoldDB" id="A0AAV2Z8U9"/>
<organism evidence="4 5">
    <name type="scientific">Lagenidium giganteum</name>
    <dbReference type="NCBI Taxonomy" id="4803"/>
    <lineage>
        <taxon>Eukaryota</taxon>
        <taxon>Sar</taxon>
        <taxon>Stramenopiles</taxon>
        <taxon>Oomycota</taxon>
        <taxon>Peronosporomycetes</taxon>
        <taxon>Pythiales</taxon>
        <taxon>Pythiaceae</taxon>
    </lineage>
</organism>
<feature type="compositionally biased region" description="Low complexity" evidence="1">
    <location>
        <begin position="161"/>
        <end position="171"/>
    </location>
</feature>
<protein>
    <recommendedName>
        <fullName evidence="3">Temptin Cys/Cys disulfide domain-containing protein</fullName>
    </recommendedName>
</protein>
<dbReference type="PANTHER" id="PTHR34737">
    <property type="entry name" value="EF-HAND DOMAIN-CONTAINING PROTEIN"/>
    <property type="match status" value="1"/>
</dbReference>
<feature type="compositionally biased region" description="Gly residues" evidence="1">
    <location>
        <begin position="140"/>
        <end position="160"/>
    </location>
</feature>
<accession>A0AAV2Z8U9</accession>
<comment type="caution">
    <text evidence="4">The sequence shown here is derived from an EMBL/GenBank/DDBJ whole genome shotgun (WGS) entry which is preliminary data.</text>
</comment>
<proteinExistence type="predicted"/>
<dbReference type="EMBL" id="DAKRPA010000034">
    <property type="protein sequence ID" value="DBA02245.1"/>
    <property type="molecule type" value="Genomic_DNA"/>
</dbReference>
<gene>
    <name evidence="4" type="ORF">N0F65_007655</name>
</gene>
<feature type="domain" description="Temptin Cys/Cys disulfide" evidence="3">
    <location>
        <begin position="28"/>
        <end position="119"/>
    </location>
</feature>
<evidence type="ECO:0000313" key="5">
    <source>
        <dbReference type="Proteomes" id="UP001146120"/>
    </source>
</evidence>
<evidence type="ECO:0000256" key="2">
    <source>
        <dbReference type="SAM" id="SignalP"/>
    </source>
</evidence>
<dbReference type="InterPro" id="IPR055313">
    <property type="entry name" value="Temptin-like"/>
</dbReference>
<evidence type="ECO:0000259" key="3">
    <source>
        <dbReference type="Pfam" id="PF24784"/>
    </source>
</evidence>
<name>A0AAV2Z8U9_9STRA</name>
<evidence type="ECO:0000256" key="1">
    <source>
        <dbReference type="SAM" id="MobiDB-lite"/>
    </source>
</evidence>
<feature type="signal peptide" evidence="2">
    <location>
        <begin position="1"/>
        <end position="30"/>
    </location>
</feature>